<dbReference type="AlphaFoldDB" id="A0A0E9XQ76"/>
<name>A0A0E9XQ76_ANGAN</name>
<protein>
    <submittedName>
        <fullName evidence="1">Uncharacterized protein</fullName>
    </submittedName>
</protein>
<reference evidence="1" key="2">
    <citation type="journal article" date="2015" name="Fish Shellfish Immunol.">
        <title>Early steps in the European eel (Anguilla anguilla)-Vibrio vulnificus interaction in the gills: Role of the RtxA13 toxin.</title>
        <authorList>
            <person name="Callol A."/>
            <person name="Pajuelo D."/>
            <person name="Ebbesson L."/>
            <person name="Teles M."/>
            <person name="MacKenzie S."/>
            <person name="Amaro C."/>
        </authorList>
    </citation>
    <scope>NUCLEOTIDE SEQUENCE</scope>
</reference>
<dbReference type="EMBL" id="GBXM01004739">
    <property type="protein sequence ID" value="JAI03839.1"/>
    <property type="molecule type" value="Transcribed_RNA"/>
</dbReference>
<evidence type="ECO:0000313" key="1">
    <source>
        <dbReference type="EMBL" id="JAI03839.1"/>
    </source>
</evidence>
<organism evidence="1">
    <name type="scientific">Anguilla anguilla</name>
    <name type="common">European freshwater eel</name>
    <name type="synonym">Muraena anguilla</name>
    <dbReference type="NCBI Taxonomy" id="7936"/>
    <lineage>
        <taxon>Eukaryota</taxon>
        <taxon>Metazoa</taxon>
        <taxon>Chordata</taxon>
        <taxon>Craniata</taxon>
        <taxon>Vertebrata</taxon>
        <taxon>Euteleostomi</taxon>
        <taxon>Actinopterygii</taxon>
        <taxon>Neopterygii</taxon>
        <taxon>Teleostei</taxon>
        <taxon>Anguilliformes</taxon>
        <taxon>Anguillidae</taxon>
        <taxon>Anguilla</taxon>
    </lineage>
</organism>
<accession>A0A0E9XQ76</accession>
<reference evidence="1" key="1">
    <citation type="submission" date="2014-11" db="EMBL/GenBank/DDBJ databases">
        <authorList>
            <person name="Amaro Gonzalez C."/>
        </authorList>
    </citation>
    <scope>NUCLEOTIDE SEQUENCE</scope>
</reference>
<sequence length="24" mass="2718">MLVTINSFDASTPLLVVEIFYECL</sequence>
<proteinExistence type="predicted"/>